<dbReference type="PROSITE" id="PS50071">
    <property type="entry name" value="HOMEOBOX_2"/>
    <property type="match status" value="1"/>
</dbReference>
<dbReference type="CTD" id="91012"/>
<dbReference type="GO" id="GO:0046513">
    <property type="term" value="P:ceramide biosynthetic process"/>
    <property type="evidence" value="ECO:0007669"/>
    <property type="project" value="InterPro"/>
</dbReference>
<evidence type="ECO:0000256" key="6">
    <source>
        <dbReference type="ARBA" id="ARBA00022692"/>
    </source>
</evidence>
<evidence type="ECO:0000313" key="17">
    <source>
        <dbReference type="Proteomes" id="UP000695023"/>
    </source>
</evidence>
<keyword evidence="9" id="KW-0443">Lipid metabolism</keyword>
<dbReference type="InterPro" id="IPR009057">
    <property type="entry name" value="Homeodomain-like_sf"/>
</dbReference>
<dbReference type="PANTHER" id="PTHR12560">
    <property type="entry name" value="LONGEVITY ASSURANCE FACTOR 1 LAG1"/>
    <property type="match status" value="1"/>
</dbReference>
<comment type="subcellular location">
    <subcellularLocation>
        <location evidence="1">Endoplasmic reticulum membrane</location>
        <topology evidence="1">Multi-pass membrane protein</topology>
    </subcellularLocation>
    <subcellularLocation>
        <location evidence="12 13">Nucleus</location>
    </subcellularLocation>
</comment>
<keyword evidence="7" id="KW-0256">Endoplasmic reticulum</keyword>
<feature type="domain" description="Homeobox" evidence="16">
    <location>
        <begin position="84"/>
        <end position="128"/>
    </location>
</feature>
<keyword evidence="4" id="KW-0444">Lipid biosynthesis</keyword>
<dbReference type="SMART" id="SM00724">
    <property type="entry name" value="TLC"/>
    <property type="match status" value="1"/>
</dbReference>
<dbReference type="Proteomes" id="UP000695023">
    <property type="component" value="Unplaced"/>
</dbReference>
<feature type="region of interest" description="Disordered" evidence="14">
    <location>
        <begin position="349"/>
        <end position="393"/>
    </location>
</feature>
<feature type="transmembrane region" description="Helical" evidence="15">
    <location>
        <begin position="264"/>
        <end position="287"/>
    </location>
</feature>
<sequence length="393" mass="46042">MAGLSAWFWNERFWLPHNVTWADLENPAPGVEYPKAGHLFTALPLALGIFVVRILFERFIAGPCARSLHIHQGAGRRAQPNAVLEKVFTSITKNPDSRHLDGLSKQLDWEVRKVQRWFRHRRNQDKPSTHTKFCESMWRFTFYLCIFTYGFQFLWQSPWMWDTRHCWYGYPYQAMTPGLYHYYVTELAFYWSLMFSQFTDIKRKVFGLLLMNWNQLLFLVTSSYHMCAVIQNKMYYNALFVLFAFVCVFQQAAKMTNYAKYQRLCDFLFIVFSVAFFITRLVIYPIWVLNSTMFESWAIVGPYPSWWLFNVLLLVLQVLHIIWSYLIARIAIKAILRGKVGNDVRSDIESSSEDESASPTQGFKTSPHPCKGENGTNGHCASAKARAQNHNSW</sequence>
<feature type="transmembrane region" description="Helical" evidence="15">
    <location>
        <begin position="234"/>
        <end position="252"/>
    </location>
</feature>
<keyword evidence="12 13" id="KW-0371">Homeobox</keyword>
<protein>
    <submittedName>
        <fullName evidence="18">Ceramide synthase 5</fullName>
    </submittedName>
</protein>
<dbReference type="InterPro" id="IPR001356">
    <property type="entry name" value="HD"/>
</dbReference>
<dbReference type="PANTHER" id="PTHR12560:SF8">
    <property type="entry name" value="CERAMIDE SYNTHASE 5"/>
    <property type="match status" value="1"/>
</dbReference>
<dbReference type="GeneID" id="102192288"/>
<feature type="transmembrane region" description="Helical" evidence="15">
    <location>
        <begin position="36"/>
        <end position="56"/>
    </location>
</feature>
<dbReference type="GO" id="GO:0005634">
    <property type="term" value="C:nucleus"/>
    <property type="evidence" value="ECO:0007669"/>
    <property type="project" value="UniProtKB-SubCell"/>
</dbReference>
<dbReference type="AlphaFoldDB" id="A0A9Y3VEZ3"/>
<keyword evidence="8 15" id="KW-1133">Transmembrane helix</keyword>
<dbReference type="InterPro" id="IPR016439">
    <property type="entry name" value="Lag1/Lac1-like"/>
</dbReference>
<evidence type="ECO:0000256" key="11">
    <source>
        <dbReference type="ARBA" id="ARBA00049036"/>
    </source>
</evidence>
<evidence type="ECO:0000256" key="14">
    <source>
        <dbReference type="SAM" id="MobiDB-lite"/>
    </source>
</evidence>
<dbReference type="Pfam" id="PF00046">
    <property type="entry name" value="Homeodomain"/>
    <property type="match status" value="1"/>
</dbReference>
<feature type="DNA-binding region" description="Homeobox" evidence="12">
    <location>
        <begin position="86"/>
        <end position="129"/>
    </location>
</feature>
<keyword evidence="10 15" id="KW-0472">Membrane</keyword>
<dbReference type="InterPro" id="IPR006634">
    <property type="entry name" value="TLC-dom"/>
</dbReference>
<comment type="pathway">
    <text evidence="2">Lipid metabolism; sphingolipid metabolism.</text>
</comment>
<keyword evidence="12 13" id="KW-0238">DNA-binding</keyword>
<dbReference type="FunFam" id="1.10.10.60:FF:000020">
    <property type="entry name" value="Ceramide synthase 5"/>
    <property type="match status" value="1"/>
</dbReference>
<evidence type="ECO:0000256" key="7">
    <source>
        <dbReference type="ARBA" id="ARBA00022824"/>
    </source>
</evidence>
<evidence type="ECO:0000256" key="13">
    <source>
        <dbReference type="RuleBase" id="RU000682"/>
    </source>
</evidence>
<dbReference type="Gene3D" id="1.10.10.60">
    <property type="entry name" value="Homeodomain-like"/>
    <property type="match status" value="1"/>
</dbReference>
<evidence type="ECO:0000256" key="8">
    <source>
        <dbReference type="ARBA" id="ARBA00022989"/>
    </source>
</evidence>
<evidence type="ECO:0000256" key="1">
    <source>
        <dbReference type="ARBA" id="ARBA00004477"/>
    </source>
</evidence>
<comment type="pathway">
    <text evidence="3">Sphingolipid metabolism.</text>
</comment>
<dbReference type="GO" id="GO:0003677">
    <property type="term" value="F:DNA binding"/>
    <property type="evidence" value="ECO:0007669"/>
    <property type="project" value="UniProtKB-UniRule"/>
</dbReference>
<feature type="transmembrane region" description="Helical" evidence="15">
    <location>
        <begin position="205"/>
        <end position="222"/>
    </location>
</feature>
<evidence type="ECO:0000313" key="18">
    <source>
        <dbReference type="RefSeq" id="XP_005729889.1"/>
    </source>
</evidence>
<evidence type="ECO:0000256" key="10">
    <source>
        <dbReference type="ARBA" id="ARBA00023136"/>
    </source>
</evidence>
<evidence type="ECO:0000256" key="12">
    <source>
        <dbReference type="PROSITE-ProRule" id="PRU00108"/>
    </source>
</evidence>
<organism evidence="17 18">
    <name type="scientific">Pundamilia nyererei</name>
    <dbReference type="NCBI Taxonomy" id="303518"/>
    <lineage>
        <taxon>Eukaryota</taxon>
        <taxon>Metazoa</taxon>
        <taxon>Chordata</taxon>
        <taxon>Craniata</taxon>
        <taxon>Vertebrata</taxon>
        <taxon>Euteleostomi</taxon>
        <taxon>Actinopterygii</taxon>
        <taxon>Neopterygii</taxon>
        <taxon>Teleostei</taxon>
        <taxon>Neoteleostei</taxon>
        <taxon>Acanthomorphata</taxon>
        <taxon>Ovalentaria</taxon>
        <taxon>Cichlomorphae</taxon>
        <taxon>Cichliformes</taxon>
        <taxon>Cichlidae</taxon>
        <taxon>African cichlids</taxon>
        <taxon>Pseudocrenilabrinae</taxon>
        <taxon>Haplochromini</taxon>
        <taxon>Pundamilia</taxon>
    </lineage>
</organism>
<keyword evidence="12 13" id="KW-0539">Nucleus</keyword>
<evidence type="ECO:0000256" key="2">
    <source>
        <dbReference type="ARBA" id="ARBA00004760"/>
    </source>
</evidence>
<feature type="transmembrane region" description="Helical" evidence="15">
    <location>
        <begin position="140"/>
        <end position="159"/>
    </location>
</feature>
<keyword evidence="17" id="KW-1185">Reference proteome</keyword>
<dbReference type="Pfam" id="PF03798">
    <property type="entry name" value="TRAM_LAG1_CLN8"/>
    <property type="match status" value="1"/>
</dbReference>
<comment type="catalytic activity">
    <reaction evidence="11">
        <text>sphinganine + octadecanoyl-CoA = N-(octadecanoyl)-sphinganine + CoA + H(+)</text>
        <dbReference type="Rhea" id="RHEA:36547"/>
        <dbReference type="ChEBI" id="CHEBI:15378"/>
        <dbReference type="ChEBI" id="CHEBI:57287"/>
        <dbReference type="ChEBI" id="CHEBI:57394"/>
        <dbReference type="ChEBI" id="CHEBI:57817"/>
        <dbReference type="ChEBI" id="CHEBI:67033"/>
    </reaction>
    <physiologicalReaction direction="left-to-right" evidence="11">
        <dbReference type="Rhea" id="RHEA:36548"/>
    </physiologicalReaction>
</comment>
<dbReference type="CDD" id="cd00086">
    <property type="entry name" value="homeodomain"/>
    <property type="match status" value="1"/>
</dbReference>
<name>A0A9Y3VEZ3_9CICH</name>
<dbReference type="GO" id="GO:0050291">
    <property type="term" value="F:sphingosine N-acyltransferase activity"/>
    <property type="evidence" value="ECO:0007669"/>
    <property type="project" value="InterPro"/>
</dbReference>
<reference evidence="18" key="1">
    <citation type="submission" date="2025-08" db="UniProtKB">
        <authorList>
            <consortium name="RefSeq"/>
        </authorList>
    </citation>
    <scope>IDENTIFICATION</scope>
</reference>
<keyword evidence="5" id="KW-0808">Transferase</keyword>
<dbReference type="SUPFAM" id="SSF46689">
    <property type="entry name" value="Homeodomain-like"/>
    <property type="match status" value="1"/>
</dbReference>
<dbReference type="PIRSF" id="PIRSF005225">
    <property type="entry name" value="LAG1_LAC1"/>
    <property type="match status" value="1"/>
</dbReference>
<evidence type="ECO:0000256" key="9">
    <source>
        <dbReference type="ARBA" id="ARBA00023098"/>
    </source>
</evidence>
<dbReference type="RefSeq" id="XP_005729889.1">
    <property type="nucleotide sequence ID" value="XM_005729832.1"/>
</dbReference>
<keyword evidence="6 15" id="KW-0812">Transmembrane</keyword>
<evidence type="ECO:0000256" key="15">
    <source>
        <dbReference type="SAM" id="Phobius"/>
    </source>
</evidence>
<evidence type="ECO:0000256" key="4">
    <source>
        <dbReference type="ARBA" id="ARBA00022516"/>
    </source>
</evidence>
<proteinExistence type="predicted"/>
<evidence type="ECO:0000256" key="5">
    <source>
        <dbReference type="ARBA" id="ARBA00022679"/>
    </source>
</evidence>
<gene>
    <name evidence="18" type="primary">cers5</name>
</gene>
<feature type="transmembrane region" description="Helical" evidence="15">
    <location>
        <begin position="307"/>
        <end position="328"/>
    </location>
</feature>
<dbReference type="GO" id="GO:0005789">
    <property type="term" value="C:endoplasmic reticulum membrane"/>
    <property type="evidence" value="ECO:0007669"/>
    <property type="project" value="UniProtKB-SubCell"/>
</dbReference>
<accession>A0A9Y3VEZ3</accession>
<feature type="transmembrane region" description="Helical" evidence="15">
    <location>
        <begin position="179"/>
        <end position="198"/>
    </location>
</feature>
<evidence type="ECO:0000256" key="3">
    <source>
        <dbReference type="ARBA" id="ARBA00004991"/>
    </source>
</evidence>
<evidence type="ECO:0000259" key="16">
    <source>
        <dbReference type="PROSITE" id="PS50071"/>
    </source>
</evidence>